<evidence type="ECO:0000256" key="2">
    <source>
        <dbReference type="SAM" id="Phobius"/>
    </source>
</evidence>
<dbReference type="Proteomes" id="UP000309038">
    <property type="component" value="Unassembled WGS sequence"/>
</dbReference>
<feature type="compositionally biased region" description="Polar residues" evidence="1">
    <location>
        <begin position="244"/>
        <end position="259"/>
    </location>
</feature>
<keyword evidence="2" id="KW-0472">Membrane</keyword>
<gene>
    <name evidence="3" type="ORF">EW026_g624</name>
</gene>
<feature type="compositionally biased region" description="Basic and acidic residues" evidence="1">
    <location>
        <begin position="210"/>
        <end position="220"/>
    </location>
</feature>
<proteinExistence type="predicted"/>
<comment type="caution">
    <text evidence="3">The sequence shown here is derived from an EMBL/GenBank/DDBJ whole genome shotgun (WGS) entry which is preliminary data.</text>
</comment>
<name>A0A4S4KV58_9APHY</name>
<evidence type="ECO:0000313" key="3">
    <source>
        <dbReference type="EMBL" id="THH02211.1"/>
    </source>
</evidence>
<keyword evidence="2" id="KW-0812">Transmembrane</keyword>
<feature type="compositionally biased region" description="Basic and acidic residues" evidence="1">
    <location>
        <begin position="300"/>
        <end position="312"/>
    </location>
</feature>
<reference evidence="3 4" key="1">
    <citation type="submission" date="2019-02" db="EMBL/GenBank/DDBJ databases">
        <title>Genome sequencing of the rare red list fungi Phlebia centrifuga.</title>
        <authorList>
            <person name="Buettner E."/>
            <person name="Kellner H."/>
        </authorList>
    </citation>
    <scope>NUCLEOTIDE SEQUENCE [LARGE SCALE GENOMIC DNA]</scope>
    <source>
        <strain evidence="3 4">DSM 108282</strain>
    </source>
</reference>
<organism evidence="3 4">
    <name type="scientific">Hermanssonia centrifuga</name>
    <dbReference type="NCBI Taxonomy" id="98765"/>
    <lineage>
        <taxon>Eukaryota</taxon>
        <taxon>Fungi</taxon>
        <taxon>Dikarya</taxon>
        <taxon>Basidiomycota</taxon>
        <taxon>Agaricomycotina</taxon>
        <taxon>Agaricomycetes</taxon>
        <taxon>Polyporales</taxon>
        <taxon>Meruliaceae</taxon>
        <taxon>Hermanssonia</taxon>
    </lineage>
</organism>
<accession>A0A4S4KV58</accession>
<feature type="region of interest" description="Disordered" evidence="1">
    <location>
        <begin position="210"/>
        <end position="262"/>
    </location>
</feature>
<sequence length="343" mass="37326">MLSVLFPSHILAALINVTVDDTSPSLLYLPVDSWEPYGKYHTGDYLPGAQSVTLQTVSLHFNGTAIYVFGSNLAVDSDIVFYLDGEASETITTGLVADDSLPIYSNDSIPNGAHNFTLQNGSSRNTSSYLALDYIMYTFDAATPSSNTQNASTPILSPSSFPAISPSATSHARPVIIGCVVALGATLLIALAVFFAFRRRRSIERRISAERPGTWHDKPGHYVPDQQADQDDPDRAPSQDETVDSASRYSGTLHRQSFGGSAYQPSIDLSREGVRFHILHIPRFSPLGIFMHNRSASDIRMSESIRPPRYESMRGGNPPSSYRPPSGYDAFTPTGTPLPPYSG</sequence>
<keyword evidence="2" id="KW-1133">Transmembrane helix</keyword>
<feature type="transmembrane region" description="Helical" evidence="2">
    <location>
        <begin position="175"/>
        <end position="197"/>
    </location>
</feature>
<keyword evidence="4" id="KW-1185">Reference proteome</keyword>
<feature type="region of interest" description="Disordered" evidence="1">
    <location>
        <begin position="300"/>
        <end position="343"/>
    </location>
</feature>
<evidence type="ECO:0000313" key="4">
    <source>
        <dbReference type="Proteomes" id="UP000309038"/>
    </source>
</evidence>
<evidence type="ECO:0000256" key="1">
    <source>
        <dbReference type="SAM" id="MobiDB-lite"/>
    </source>
</evidence>
<dbReference type="EMBL" id="SGPJ01000009">
    <property type="protein sequence ID" value="THH02211.1"/>
    <property type="molecule type" value="Genomic_DNA"/>
</dbReference>
<dbReference type="Gene3D" id="2.60.120.260">
    <property type="entry name" value="Galactose-binding domain-like"/>
    <property type="match status" value="1"/>
</dbReference>
<dbReference type="AlphaFoldDB" id="A0A4S4KV58"/>
<protein>
    <submittedName>
        <fullName evidence="3">Uncharacterized protein</fullName>
    </submittedName>
</protein>